<dbReference type="RefSeq" id="WP_209892787.1">
    <property type="nucleotide sequence ID" value="NZ_JAGGMR010000001.1"/>
</dbReference>
<dbReference type="Proteomes" id="UP001519325">
    <property type="component" value="Unassembled WGS sequence"/>
</dbReference>
<keyword evidence="4 6" id="KW-1133">Transmembrane helix</keyword>
<keyword evidence="2" id="KW-1003">Cell membrane</keyword>
<evidence type="ECO:0000313" key="8">
    <source>
        <dbReference type="EMBL" id="MBP2191321.1"/>
    </source>
</evidence>
<evidence type="ECO:0000256" key="4">
    <source>
        <dbReference type="ARBA" id="ARBA00022989"/>
    </source>
</evidence>
<dbReference type="PANTHER" id="PTHR30294">
    <property type="entry name" value="MEMBRANE COMPONENT OF ABC TRANSPORTER YHHJ-RELATED"/>
    <property type="match status" value="1"/>
</dbReference>
<dbReference type="InterPro" id="IPR051449">
    <property type="entry name" value="ABC-2_transporter_component"/>
</dbReference>
<keyword evidence="9" id="KW-1185">Reference proteome</keyword>
<comment type="subcellular location">
    <subcellularLocation>
        <location evidence="1">Cell membrane</location>
        <topology evidence="1">Multi-pass membrane protein</topology>
    </subcellularLocation>
</comment>
<gene>
    <name evidence="8" type="ORF">BJ987_004222</name>
</gene>
<feature type="transmembrane region" description="Helical" evidence="6">
    <location>
        <begin position="243"/>
        <end position="261"/>
    </location>
</feature>
<evidence type="ECO:0000256" key="6">
    <source>
        <dbReference type="SAM" id="Phobius"/>
    </source>
</evidence>
<feature type="transmembrane region" description="Helical" evidence="6">
    <location>
        <begin position="109"/>
        <end position="133"/>
    </location>
</feature>
<keyword evidence="3 6" id="KW-0812">Transmembrane</keyword>
<accession>A0ABS4QKY0</accession>
<protein>
    <submittedName>
        <fullName evidence="8">ABC-2 type transport system permease protein</fullName>
    </submittedName>
</protein>
<feature type="transmembrane region" description="Helical" evidence="6">
    <location>
        <begin position="145"/>
        <end position="167"/>
    </location>
</feature>
<dbReference type="EMBL" id="JAGGMR010000001">
    <property type="protein sequence ID" value="MBP2191321.1"/>
    <property type="molecule type" value="Genomic_DNA"/>
</dbReference>
<feature type="transmembrane region" description="Helical" evidence="6">
    <location>
        <begin position="64"/>
        <end position="88"/>
    </location>
</feature>
<name>A0ABS4QKY0_9NOCA</name>
<reference evidence="8 9" key="1">
    <citation type="submission" date="2021-03" db="EMBL/GenBank/DDBJ databases">
        <title>Sequencing the genomes of 1000 actinobacteria strains.</title>
        <authorList>
            <person name="Klenk H.-P."/>
        </authorList>
    </citation>
    <scope>NUCLEOTIDE SEQUENCE [LARGE SCALE GENOMIC DNA]</scope>
    <source>
        <strain evidence="8 9">DSM 45516</strain>
    </source>
</reference>
<feature type="transmembrane region" description="Helical" evidence="6">
    <location>
        <begin position="179"/>
        <end position="196"/>
    </location>
</feature>
<evidence type="ECO:0000256" key="1">
    <source>
        <dbReference type="ARBA" id="ARBA00004651"/>
    </source>
</evidence>
<dbReference type="InterPro" id="IPR013525">
    <property type="entry name" value="ABC2_TM"/>
</dbReference>
<feature type="transmembrane region" description="Helical" evidence="6">
    <location>
        <begin position="33"/>
        <end position="52"/>
    </location>
</feature>
<sequence>MIDTATSTTTIRRRPLAALAKAEFLQFRRNKTLVYMATVFPIGTPLAMYLIARKDEPSTTAMAATTFELLALLTLLFVQYYSVLSMVTTRRGEGVLKRLRTGEAADWQIQTAPAVPGVFVTLACTVVVAAVVYGTGTPAPVNPVAIALGLIGGVALFSLLALATSAVTKNAEAAQITSLPVMIVAMLGLGSIRGVLPDRLAAVADWTPFAAVSDLVSLGASGKPATATADDVAADFAGTFAELGRPFATLALWTVLAVVLTRRSFRWDDRG</sequence>
<evidence type="ECO:0000313" key="9">
    <source>
        <dbReference type="Proteomes" id="UP001519325"/>
    </source>
</evidence>
<evidence type="ECO:0000259" key="7">
    <source>
        <dbReference type="Pfam" id="PF01061"/>
    </source>
</evidence>
<evidence type="ECO:0000256" key="5">
    <source>
        <dbReference type="ARBA" id="ARBA00023136"/>
    </source>
</evidence>
<comment type="caution">
    <text evidence="8">The sequence shown here is derived from an EMBL/GenBank/DDBJ whole genome shotgun (WGS) entry which is preliminary data.</text>
</comment>
<feature type="domain" description="ABC-2 type transporter transmembrane" evidence="7">
    <location>
        <begin position="17"/>
        <end position="191"/>
    </location>
</feature>
<evidence type="ECO:0000256" key="3">
    <source>
        <dbReference type="ARBA" id="ARBA00022692"/>
    </source>
</evidence>
<dbReference type="PANTHER" id="PTHR30294:SF29">
    <property type="entry name" value="MULTIDRUG ABC TRANSPORTER PERMEASE YBHS-RELATED"/>
    <property type="match status" value="1"/>
</dbReference>
<evidence type="ECO:0000256" key="2">
    <source>
        <dbReference type="ARBA" id="ARBA00022475"/>
    </source>
</evidence>
<proteinExistence type="predicted"/>
<organism evidence="8 9">
    <name type="scientific">Nocardia goodfellowii</name>
    <dbReference type="NCBI Taxonomy" id="882446"/>
    <lineage>
        <taxon>Bacteria</taxon>
        <taxon>Bacillati</taxon>
        <taxon>Actinomycetota</taxon>
        <taxon>Actinomycetes</taxon>
        <taxon>Mycobacteriales</taxon>
        <taxon>Nocardiaceae</taxon>
        <taxon>Nocardia</taxon>
    </lineage>
</organism>
<dbReference type="Pfam" id="PF01061">
    <property type="entry name" value="ABC2_membrane"/>
    <property type="match status" value="1"/>
</dbReference>
<keyword evidence="5 6" id="KW-0472">Membrane</keyword>